<name>A0A0D2GIY6_9EURO</name>
<organism evidence="4 5">
    <name type="scientific">Phialophora macrospora</name>
    <dbReference type="NCBI Taxonomy" id="1851006"/>
    <lineage>
        <taxon>Eukaryota</taxon>
        <taxon>Fungi</taxon>
        <taxon>Dikarya</taxon>
        <taxon>Ascomycota</taxon>
        <taxon>Pezizomycotina</taxon>
        <taxon>Eurotiomycetes</taxon>
        <taxon>Chaetothyriomycetidae</taxon>
        <taxon>Chaetothyriales</taxon>
        <taxon>Herpotrichiellaceae</taxon>
        <taxon>Phialophora</taxon>
    </lineage>
</organism>
<feature type="domain" description="NmrA-like" evidence="3">
    <location>
        <begin position="21"/>
        <end position="268"/>
    </location>
</feature>
<dbReference type="STRING" id="5601.A0A0D2GIY6"/>
<sequence>MLGSILQYQRFFRNLYLIMFKSILLIGATRVGGFGDYVAQELARDSSHFTRIAFFNNTSRPADDSKKARIRDLQVQGFEIVEAADYGSPEPYKGFDCVLIFLGNHGLYLQPTIIDAAIQAGVRHFYPSEYGADITVGQNWTQRYYKYKVETRQHLEARARDIPDLGWTLYLLGRLTEWSVMSHFGFDNKNATAQIYGTAAGRQSLVSAVDSAKYLVETLKEPLNDAGKGSKRTYRISGSNTTYGEIFEILERVTGRKYDVTYLPVESTREEETQAQKAGDVDAELSASHKLIQGREGTLLPEPWDNDRFPSVHPKGVEEALREAFASERLKKAYGFD</sequence>
<evidence type="ECO:0000313" key="4">
    <source>
        <dbReference type="EMBL" id="KIW72324.1"/>
    </source>
</evidence>
<proteinExistence type="predicted"/>
<evidence type="ECO:0000256" key="2">
    <source>
        <dbReference type="ARBA" id="ARBA00023002"/>
    </source>
</evidence>
<dbReference type="PANTHER" id="PTHR47706">
    <property type="entry name" value="NMRA-LIKE FAMILY PROTEIN"/>
    <property type="match status" value="1"/>
</dbReference>
<dbReference type="Proteomes" id="UP000054266">
    <property type="component" value="Unassembled WGS sequence"/>
</dbReference>
<dbReference type="Gene3D" id="3.40.50.720">
    <property type="entry name" value="NAD(P)-binding Rossmann-like Domain"/>
    <property type="match status" value="1"/>
</dbReference>
<dbReference type="PANTHER" id="PTHR47706:SF11">
    <property type="entry name" value="ISOFLAVONE REDUCTASE FAMILY PROTEIN (AFU_ORTHOLOGUE AFUA_1G12510)"/>
    <property type="match status" value="1"/>
</dbReference>
<dbReference type="Gene3D" id="3.90.25.10">
    <property type="entry name" value="UDP-galactose 4-epimerase, domain 1"/>
    <property type="match status" value="1"/>
</dbReference>
<dbReference type="Pfam" id="PF05368">
    <property type="entry name" value="NmrA"/>
    <property type="match status" value="1"/>
</dbReference>
<reference evidence="4 5" key="1">
    <citation type="submission" date="2015-01" db="EMBL/GenBank/DDBJ databases">
        <title>The Genome Sequence of Capronia semiimmersa CBS27337.</title>
        <authorList>
            <consortium name="The Broad Institute Genomics Platform"/>
            <person name="Cuomo C."/>
            <person name="de Hoog S."/>
            <person name="Gorbushina A."/>
            <person name="Stielow B."/>
            <person name="Teixiera M."/>
            <person name="Abouelleil A."/>
            <person name="Chapman S.B."/>
            <person name="Priest M."/>
            <person name="Young S.K."/>
            <person name="Wortman J."/>
            <person name="Nusbaum C."/>
            <person name="Birren B."/>
        </authorList>
    </citation>
    <scope>NUCLEOTIDE SEQUENCE [LARGE SCALE GENOMIC DNA]</scope>
    <source>
        <strain evidence="4 5">CBS 27337</strain>
    </source>
</reference>
<evidence type="ECO:0000313" key="5">
    <source>
        <dbReference type="Proteomes" id="UP000054266"/>
    </source>
</evidence>
<dbReference type="InterPro" id="IPR008030">
    <property type="entry name" value="NmrA-like"/>
</dbReference>
<keyword evidence="1" id="KW-0521">NADP</keyword>
<evidence type="ECO:0000259" key="3">
    <source>
        <dbReference type="Pfam" id="PF05368"/>
    </source>
</evidence>
<dbReference type="InterPro" id="IPR051609">
    <property type="entry name" value="NmrA/Isoflavone_reductase-like"/>
</dbReference>
<keyword evidence="2" id="KW-0560">Oxidoreductase</keyword>
<dbReference type="EMBL" id="KN846956">
    <property type="protein sequence ID" value="KIW72324.1"/>
    <property type="molecule type" value="Genomic_DNA"/>
</dbReference>
<dbReference type="SUPFAM" id="SSF51735">
    <property type="entry name" value="NAD(P)-binding Rossmann-fold domains"/>
    <property type="match status" value="1"/>
</dbReference>
<keyword evidence="5" id="KW-1185">Reference proteome</keyword>
<dbReference type="HOGENOM" id="CLU_075102_0_0_1"/>
<dbReference type="AlphaFoldDB" id="A0A0D2GIY6"/>
<dbReference type="GO" id="GO:0016491">
    <property type="term" value="F:oxidoreductase activity"/>
    <property type="evidence" value="ECO:0007669"/>
    <property type="project" value="UniProtKB-KW"/>
</dbReference>
<gene>
    <name evidence="4" type="ORF">PV04_00527</name>
</gene>
<dbReference type="InterPro" id="IPR036291">
    <property type="entry name" value="NAD(P)-bd_dom_sf"/>
</dbReference>
<protein>
    <recommendedName>
        <fullName evidence="3">NmrA-like domain-containing protein</fullName>
    </recommendedName>
</protein>
<evidence type="ECO:0000256" key="1">
    <source>
        <dbReference type="ARBA" id="ARBA00022857"/>
    </source>
</evidence>
<accession>A0A0D2GIY6</accession>